<name>A0AAD6I1H1_PENCN</name>
<dbReference type="PRINTS" id="PR00081">
    <property type="entry name" value="GDHRDH"/>
</dbReference>
<dbReference type="Gene3D" id="3.40.50.720">
    <property type="entry name" value="NAD(P)-binding Rossmann-like Domain"/>
    <property type="match status" value="1"/>
</dbReference>
<dbReference type="CDD" id="cd05233">
    <property type="entry name" value="SDR_c"/>
    <property type="match status" value="1"/>
</dbReference>
<dbReference type="PANTHER" id="PTHR42760:SF122">
    <property type="entry name" value="NAD(P)-BINDING PROTEIN"/>
    <property type="match status" value="1"/>
</dbReference>
<dbReference type="Pfam" id="PF00106">
    <property type="entry name" value="adh_short"/>
    <property type="match status" value="1"/>
</dbReference>
<dbReference type="Proteomes" id="UP001219568">
    <property type="component" value="Unassembled WGS sequence"/>
</dbReference>
<protein>
    <recommendedName>
        <fullName evidence="5">NAD(P)-binding protein</fullName>
    </recommendedName>
</protein>
<reference evidence="3" key="2">
    <citation type="submission" date="2023-01" db="EMBL/GenBank/DDBJ databases">
        <authorList>
            <person name="Petersen C."/>
        </authorList>
    </citation>
    <scope>NUCLEOTIDE SEQUENCE</scope>
    <source>
        <strain evidence="3">IBT 15450</strain>
    </source>
</reference>
<evidence type="ECO:0000256" key="2">
    <source>
        <dbReference type="ARBA" id="ARBA00022857"/>
    </source>
</evidence>
<comment type="caution">
    <text evidence="3">The sequence shown here is derived from an EMBL/GenBank/DDBJ whole genome shotgun (WGS) entry which is preliminary data.</text>
</comment>
<dbReference type="PANTHER" id="PTHR42760">
    <property type="entry name" value="SHORT-CHAIN DEHYDROGENASES/REDUCTASES FAMILY MEMBER"/>
    <property type="match status" value="1"/>
</dbReference>
<dbReference type="GO" id="GO:0006633">
    <property type="term" value="P:fatty acid biosynthetic process"/>
    <property type="evidence" value="ECO:0007669"/>
    <property type="project" value="TreeGrafter"/>
</dbReference>
<dbReference type="AlphaFoldDB" id="A0AAD6I1H1"/>
<keyword evidence="2" id="KW-0521">NADP</keyword>
<dbReference type="SUPFAM" id="SSF51735">
    <property type="entry name" value="NAD(P)-binding Rossmann-fold domains"/>
    <property type="match status" value="1"/>
</dbReference>
<proteinExistence type="inferred from homology"/>
<accession>A0AAD6I1H1</accession>
<reference evidence="3" key="1">
    <citation type="journal article" date="2023" name="IMA Fungus">
        <title>Comparative genomic study of the Penicillium genus elucidates a diverse pangenome and 15 lateral gene transfer events.</title>
        <authorList>
            <person name="Petersen C."/>
            <person name="Sorensen T."/>
            <person name="Nielsen M.R."/>
            <person name="Sondergaard T.E."/>
            <person name="Sorensen J.L."/>
            <person name="Fitzpatrick D.A."/>
            <person name="Frisvad J.C."/>
            <person name="Nielsen K.L."/>
        </authorList>
    </citation>
    <scope>NUCLEOTIDE SEQUENCE</scope>
    <source>
        <strain evidence="3">IBT 15450</strain>
    </source>
</reference>
<dbReference type="InterPro" id="IPR002347">
    <property type="entry name" value="SDR_fam"/>
</dbReference>
<gene>
    <name evidence="3" type="ORF">N7460_012006</name>
</gene>
<dbReference type="InterPro" id="IPR036291">
    <property type="entry name" value="NAD(P)-bd_dom_sf"/>
</dbReference>
<evidence type="ECO:0000313" key="4">
    <source>
        <dbReference type="Proteomes" id="UP001219568"/>
    </source>
</evidence>
<organism evidence="3 4">
    <name type="scientific">Penicillium canescens</name>
    <dbReference type="NCBI Taxonomy" id="5083"/>
    <lineage>
        <taxon>Eukaryota</taxon>
        <taxon>Fungi</taxon>
        <taxon>Dikarya</taxon>
        <taxon>Ascomycota</taxon>
        <taxon>Pezizomycotina</taxon>
        <taxon>Eurotiomycetes</taxon>
        <taxon>Eurotiomycetidae</taxon>
        <taxon>Eurotiales</taxon>
        <taxon>Aspergillaceae</taxon>
        <taxon>Penicillium</taxon>
    </lineage>
</organism>
<evidence type="ECO:0000313" key="3">
    <source>
        <dbReference type="EMBL" id="KAJ6027189.1"/>
    </source>
</evidence>
<dbReference type="EMBL" id="JAQJZL010000015">
    <property type="protein sequence ID" value="KAJ6027189.1"/>
    <property type="molecule type" value="Genomic_DNA"/>
</dbReference>
<sequence>MATINPTVHKGPYAAIDPTHVQLSQAGRTIVITGGSKGIGFAIARSFAQAGACQIIIVARSRATLDTCTARIRTDVPEFKGKVTPMQCDLGNVASVEAMWTHLKEEGIVVDVLVLNAAKTQEESSILNLGWEKTWELFETNVRGNLMMVERFMSKSTSPRKAIVNVSSPFVHDRDMAAGFRSYALSKSALTWALQHIAEEVPPEQTQIVSYHPGFILSEGMKEAGCTQDDMDWDDENLPGNFAVWVASPKASFLHGRFLWATWDVVNLPSRFQDEIQQDANFLQIGVHGI</sequence>
<evidence type="ECO:0000256" key="1">
    <source>
        <dbReference type="ARBA" id="ARBA00006484"/>
    </source>
</evidence>
<evidence type="ECO:0008006" key="5">
    <source>
        <dbReference type="Google" id="ProtNLM"/>
    </source>
</evidence>
<dbReference type="GO" id="GO:0048038">
    <property type="term" value="F:quinone binding"/>
    <property type="evidence" value="ECO:0007669"/>
    <property type="project" value="TreeGrafter"/>
</dbReference>
<dbReference type="GO" id="GO:0016616">
    <property type="term" value="F:oxidoreductase activity, acting on the CH-OH group of donors, NAD or NADP as acceptor"/>
    <property type="evidence" value="ECO:0007669"/>
    <property type="project" value="TreeGrafter"/>
</dbReference>
<keyword evidence="4" id="KW-1185">Reference proteome</keyword>
<comment type="similarity">
    <text evidence="1">Belongs to the short-chain dehydrogenases/reductases (SDR) family.</text>
</comment>